<keyword evidence="2" id="KW-1185">Reference proteome</keyword>
<organism evidence="1 2">
    <name type="scientific">Herbaspirillum hiltneri N3</name>
    <dbReference type="NCBI Taxonomy" id="1262470"/>
    <lineage>
        <taxon>Bacteria</taxon>
        <taxon>Pseudomonadati</taxon>
        <taxon>Pseudomonadota</taxon>
        <taxon>Betaproteobacteria</taxon>
        <taxon>Burkholderiales</taxon>
        <taxon>Oxalobacteraceae</taxon>
        <taxon>Herbaspirillum</taxon>
    </lineage>
</organism>
<reference evidence="2" key="1">
    <citation type="journal article" date="2015" name="Genome Announc.">
        <title>Complete Genome Sequence of Herbaspirillum hiltneri N3 (DSM 17495), Isolated from Surface-Sterilized Wheat Roots.</title>
        <authorList>
            <person name="Guizelini D."/>
            <person name="Saizaki P.M."/>
            <person name="Coimbra N.A."/>
            <person name="Weiss V.A."/>
            <person name="Faoro H."/>
            <person name="Sfeir M.Z."/>
            <person name="Baura V.A."/>
            <person name="Monteiro R.A."/>
            <person name="Chubatsu L.S."/>
            <person name="Souza E.M."/>
            <person name="Cruz L.M."/>
            <person name="Pedrosa F.O."/>
            <person name="Raittz R.T."/>
            <person name="Marchaukoski J.N."/>
            <person name="Steffens M.B."/>
        </authorList>
    </citation>
    <scope>NUCLEOTIDE SEQUENCE [LARGE SCALE GENOMIC DNA]</scope>
    <source>
        <strain evidence="2">N3</strain>
    </source>
</reference>
<protein>
    <submittedName>
        <fullName evidence="1">Uncharacterized protein</fullName>
    </submittedName>
</protein>
<dbReference type="RefSeq" id="WP_053201761.1">
    <property type="nucleotide sequence ID" value="NZ_CP011409.1"/>
</dbReference>
<accession>A0ABM5V7C6</accession>
<dbReference type="EMBL" id="CP011409">
    <property type="protein sequence ID" value="AKZ65481.1"/>
    <property type="molecule type" value="Genomic_DNA"/>
</dbReference>
<proteinExistence type="predicted"/>
<evidence type="ECO:0000313" key="2">
    <source>
        <dbReference type="Proteomes" id="UP000063429"/>
    </source>
</evidence>
<name>A0ABM5V7C6_9BURK</name>
<dbReference type="Proteomes" id="UP000063429">
    <property type="component" value="Chromosome"/>
</dbReference>
<evidence type="ECO:0000313" key="1">
    <source>
        <dbReference type="EMBL" id="AKZ65481.1"/>
    </source>
</evidence>
<sequence length="63" mass="7117">MITTTVTEQADADQVSEIEYHLVVAEFDALWGHPRSDANRRRMDYMIGVITAFEESRGKLSAS</sequence>
<gene>
    <name evidence="1" type="ORF">F506_18060</name>
</gene>